<dbReference type="PANTHER" id="PTHR35788">
    <property type="entry name" value="EXPORTED PROTEIN-RELATED"/>
    <property type="match status" value="1"/>
</dbReference>
<accession>A0A3S5BNM9</accession>
<evidence type="ECO:0000259" key="1">
    <source>
        <dbReference type="Pfam" id="PF12229"/>
    </source>
</evidence>
<dbReference type="Pfam" id="PF04294">
    <property type="entry name" value="VanW"/>
    <property type="match status" value="1"/>
</dbReference>
<organism evidence="2 3">
    <name type="scientific">Corynebacterium matruchotii</name>
    <dbReference type="NCBI Taxonomy" id="43768"/>
    <lineage>
        <taxon>Bacteria</taxon>
        <taxon>Bacillati</taxon>
        <taxon>Actinomycetota</taxon>
        <taxon>Actinomycetes</taxon>
        <taxon>Mycobacteriales</taxon>
        <taxon>Corynebacteriaceae</taxon>
        <taxon>Corynebacterium</taxon>
    </lineage>
</organism>
<feature type="domain" description="YoaR-like putative peptidoglycan binding" evidence="1">
    <location>
        <begin position="248"/>
        <end position="326"/>
    </location>
</feature>
<evidence type="ECO:0000313" key="2">
    <source>
        <dbReference type="EMBL" id="SPW28691.1"/>
    </source>
</evidence>
<dbReference type="InterPro" id="IPR052913">
    <property type="entry name" value="Glycopeptide_resist_protein"/>
</dbReference>
<reference evidence="2 3" key="1">
    <citation type="submission" date="2018-06" db="EMBL/GenBank/DDBJ databases">
        <authorList>
            <consortium name="Pathogen Informatics"/>
            <person name="Doyle S."/>
        </authorList>
    </citation>
    <scope>NUCLEOTIDE SEQUENCE [LARGE SCALE GENOMIC DNA]</scope>
    <source>
        <strain evidence="2 3">NCTC10254</strain>
    </source>
</reference>
<proteinExistence type="predicted"/>
<protein>
    <submittedName>
        <fullName evidence="2">Putative secreted protein</fullName>
    </submittedName>
</protein>
<sequence>MIEQDTELTSGNMPARFFGGILLGLFVLLGTGYGVDYFLSQGTMPRGTMIGGVQVGGMKRAEAKELLQKELADEIIKPVTITAGQRTSIIDPRAAGLRVNWDKTLDSVESQSLNPIKRILGFFKDTEVPIVSDADPANFRPAVDRVTKELSPAPVDAGIVLTGGQVKVDPAPADGQTVDAEQVEKSILTGWLKPGGVKEHATISHPKYGEKQVQPIVEGPGKKAVSAPLVLHGRDNINGEIPVDRMGEVVTFRPENDEFKIDFNYDRAREIFAEKLITTEKPRVNANITFHGSDRTVTPHSDGVHIDWVKTFDHINERIIADDPRTWDATYIDEPASFTTEMANAATFDQVVGEFTTGGYSQASGVNIARVAEMVDGAMVAPGDTFSLNGYTGPRGTAQGFVESGIIMNGHADKAVGGGISQFATTLYNAAYFGGMEDVTHTPHSYYISRYPAGREATVFEGAIDLAFKNTSQYPVRIVTSAGGGQVTVKLMGVKVVNVESVNGGRWATTQPNTISLSGKDCSPSSGAPGFTTSDTRIVKDLNGNELSRKTTTTVYNPSPIVKCT</sequence>
<name>A0A3S5BNM9_9CORY</name>
<comment type="caution">
    <text evidence="2">The sequence shown here is derived from an EMBL/GenBank/DDBJ whole genome shotgun (WGS) entry which is preliminary data.</text>
</comment>
<dbReference type="Pfam" id="PF12229">
    <property type="entry name" value="PG_binding_4"/>
    <property type="match status" value="1"/>
</dbReference>
<dbReference type="InterPro" id="IPR022029">
    <property type="entry name" value="YoaR-like_PG-bd"/>
</dbReference>
<dbReference type="EMBL" id="UARK01000011">
    <property type="protein sequence ID" value="SPW28691.1"/>
    <property type="molecule type" value="Genomic_DNA"/>
</dbReference>
<dbReference type="Proteomes" id="UP000249886">
    <property type="component" value="Unassembled WGS sequence"/>
</dbReference>
<gene>
    <name evidence="2" type="ORF">NCTC10254_01638</name>
</gene>
<dbReference type="InterPro" id="IPR007391">
    <property type="entry name" value="Vancomycin_resist_VanW"/>
</dbReference>
<evidence type="ECO:0000313" key="3">
    <source>
        <dbReference type="Proteomes" id="UP000249886"/>
    </source>
</evidence>
<dbReference type="PANTHER" id="PTHR35788:SF1">
    <property type="entry name" value="EXPORTED PROTEIN"/>
    <property type="match status" value="1"/>
</dbReference>
<dbReference type="AlphaFoldDB" id="A0A3S5BNM9"/>